<accession>A0A4C2A5B1</accession>
<dbReference type="Proteomes" id="UP000299102">
    <property type="component" value="Unassembled WGS sequence"/>
</dbReference>
<reference evidence="1 2" key="1">
    <citation type="journal article" date="2019" name="Commun. Biol.">
        <title>The bagworm genome reveals a unique fibroin gene that provides high tensile strength.</title>
        <authorList>
            <person name="Kono N."/>
            <person name="Nakamura H."/>
            <person name="Ohtoshi R."/>
            <person name="Tomita M."/>
            <person name="Numata K."/>
            <person name="Arakawa K."/>
        </authorList>
    </citation>
    <scope>NUCLEOTIDE SEQUENCE [LARGE SCALE GENOMIC DNA]</scope>
</reference>
<name>A0A4C2A5B1_EUMVA</name>
<gene>
    <name evidence="1" type="ORF">EVAR_65495_1</name>
</gene>
<proteinExistence type="predicted"/>
<dbReference type="AlphaFoldDB" id="A0A4C2A5B1"/>
<sequence length="154" mass="17160">MPACPASFLKLKNLWQSSLFVDSTLVQPVLVPMPLYCTPIVINEEQYRGFNPFTAKAYQNLFQIKRHASKHSASAHHQFGAANDRRPQSDDSIKSDVLTWHGASAFDSSQNSSVNLFALVMKALFTFGLLAIVEGKVENKHSDGVLVREKCHNI</sequence>
<evidence type="ECO:0000313" key="1">
    <source>
        <dbReference type="EMBL" id="GBP94349.1"/>
    </source>
</evidence>
<organism evidence="1 2">
    <name type="scientific">Eumeta variegata</name>
    <name type="common">Bagworm moth</name>
    <name type="synonym">Eumeta japonica</name>
    <dbReference type="NCBI Taxonomy" id="151549"/>
    <lineage>
        <taxon>Eukaryota</taxon>
        <taxon>Metazoa</taxon>
        <taxon>Ecdysozoa</taxon>
        <taxon>Arthropoda</taxon>
        <taxon>Hexapoda</taxon>
        <taxon>Insecta</taxon>
        <taxon>Pterygota</taxon>
        <taxon>Neoptera</taxon>
        <taxon>Endopterygota</taxon>
        <taxon>Lepidoptera</taxon>
        <taxon>Glossata</taxon>
        <taxon>Ditrysia</taxon>
        <taxon>Tineoidea</taxon>
        <taxon>Psychidae</taxon>
        <taxon>Oiketicinae</taxon>
        <taxon>Eumeta</taxon>
    </lineage>
</organism>
<evidence type="ECO:0000313" key="2">
    <source>
        <dbReference type="Proteomes" id="UP000299102"/>
    </source>
</evidence>
<comment type="caution">
    <text evidence="1">The sequence shown here is derived from an EMBL/GenBank/DDBJ whole genome shotgun (WGS) entry which is preliminary data.</text>
</comment>
<dbReference type="EMBL" id="BGZK01002492">
    <property type="protein sequence ID" value="GBP94349.1"/>
    <property type="molecule type" value="Genomic_DNA"/>
</dbReference>
<protein>
    <submittedName>
        <fullName evidence="1">Uncharacterized protein</fullName>
    </submittedName>
</protein>
<keyword evidence="2" id="KW-1185">Reference proteome</keyword>